<dbReference type="GeneTree" id="ENSGT00390000012368"/>
<comment type="catalytic activity">
    <reaction evidence="8">
        <text>N-terminal N(alpha)-acetyl-L-cysteinyl-L-aspartyl-[protein] + H2O = N-terminal L-aspartyl-[protein] + N-acetyl-L-cysteine</text>
        <dbReference type="Rhea" id="RHEA:74579"/>
        <dbReference type="Rhea" id="RHEA-COMP:12669"/>
        <dbReference type="Rhea" id="RHEA-COMP:18395"/>
        <dbReference type="ChEBI" id="CHEBI:15377"/>
        <dbReference type="ChEBI" id="CHEBI:64720"/>
        <dbReference type="ChEBI" id="CHEBI:78236"/>
        <dbReference type="ChEBI" id="CHEBI:193599"/>
    </reaction>
    <physiologicalReaction direction="left-to-right" evidence="8">
        <dbReference type="Rhea" id="RHEA:74580"/>
    </physiologicalReaction>
</comment>
<accession>A0A3B3SKN8</accession>
<keyword evidence="2" id="KW-0645">Protease</keyword>
<reference evidence="12" key="1">
    <citation type="submission" date="2025-08" db="UniProtKB">
        <authorList>
            <consortium name="Ensembl"/>
        </authorList>
    </citation>
    <scope>IDENTIFICATION</scope>
</reference>
<dbReference type="Pfam" id="PF21646">
    <property type="entry name" value="ACTMAP-like_C"/>
    <property type="match status" value="1"/>
</dbReference>
<evidence type="ECO:0000313" key="12">
    <source>
        <dbReference type="Ensembl" id="ENSPKIP00000030913.1"/>
    </source>
</evidence>
<reference evidence="12" key="2">
    <citation type="submission" date="2025-09" db="UniProtKB">
        <authorList>
            <consortium name="Ensembl"/>
        </authorList>
    </citation>
    <scope>IDENTIFICATION</scope>
</reference>
<dbReference type="GO" id="GO:0006508">
    <property type="term" value="P:proteolysis"/>
    <property type="evidence" value="ECO:0007669"/>
    <property type="project" value="UniProtKB-KW"/>
</dbReference>
<evidence type="ECO:0000256" key="7">
    <source>
        <dbReference type="ARBA" id="ARBA00047999"/>
    </source>
</evidence>
<dbReference type="AlphaFoldDB" id="A0A3B3SKN8"/>
<feature type="compositionally biased region" description="Pro residues" evidence="11">
    <location>
        <begin position="18"/>
        <end position="31"/>
    </location>
</feature>
<name>A0A3B3SKN8_9TELE</name>
<dbReference type="PANTHER" id="PTHR28631">
    <property type="entry name" value="UPF0692 PROTEIN C19ORF54"/>
    <property type="match status" value="1"/>
</dbReference>
<comment type="catalytic activity">
    <reaction evidence="9">
        <text>N-terminal N(alpha)-acetyl-L-methionyl-L-aspartyl-[protein] + H2O = N-terminal L-aspartyl-[protein] + N-acetyl-L-methionine</text>
        <dbReference type="Rhea" id="RHEA:74571"/>
        <dbReference type="Rhea" id="RHEA-COMP:12669"/>
        <dbReference type="Rhea" id="RHEA-COMP:12693"/>
        <dbReference type="ChEBI" id="CHEBI:15377"/>
        <dbReference type="ChEBI" id="CHEBI:64720"/>
        <dbReference type="ChEBI" id="CHEBI:71670"/>
        <dbReference type="ChEBI" id="CHEBI:133063"/>
    </reaction>
    <physiologicalReaction direction="left-to-right" evidence="9">
        <dbReference type="Rhea" id="RHEA:74572"/>
    </physiologicalReaction>
</comment>
<dbReference type="Proteomes" id="UP000261540">
    <property type="component" value="Unplaced"/>
</dbReference>
<evidence type="ECO:0000256" key="11">
    <source>
        <dbReference type="SAM" id="MobiDB-lite"/>
    </source>
</evidence>
<evidence type="ECO:0000256" key="3">
    <source>
        <dbReference type="ARBA" id="ARBA00022801"/>
    </source>
</evidence>
<comment type="catalytic activity">
    <reaction evidence="7">
        <text>N-terminal N(alpha)-acetyl-L-cysteinyl-L-glutamyl-[protein] + H2O = N-terminal L-glutamyl-[protein] + N-acetyl-L-cysteine</text>
        <dbReference type="Rhea" id="RHEA:74583"/>
        <dbReference type="Rhea" id="RHEA-COMP:12668"/>
        <dbReference type="Rhea" id="RHEA-COMP:18396"/>
        <dbReference type="ChEBI" id="CHEBI:15377"/>
        <dbReference type="ChEBI" id="CHEBI:64721"/>
        <dbReference type="ChEBI" id="CHEBI:78236"/>
        <dbReference type="ChEBI" id="CHEBI:193601"/>
    </reaction>
    <physiologicalReaction direction="left-to-right" evidence="7">
        <dbReference type="Rhea" id="RHEA:74584"/>
    </physiologicalReaction>
</comment>
<keyword evidence="3" id="KW-0378">Hydrolase</keyword>
<dbReference type="PANTHER" id="PTHR28631:SF1">
    <property type="entry name" value="ACTIN MATURATION PROTEASE"/>
    <property type="match status" value="1"/>
</dbReference>
<dbReference type="Ensembl" id="ENSPKIT00000011749.1">
    <property type="protein sequence ID" value="ENSPKIP00000030913.1"/>
    <property type="gene ID" value="ENSPKIG00000011611.1"/>
</dbReference>
<evidence type="ECO:0000256" key="4">
    <source>
        <dbReference type="ARBA" id="ARBA00034725"/>
    </source>
</evidence>
<dbReference type="OrthoDB" id="198816at2759"/>
<comment type="catalytic activity">
    <reaction evidence="10">
        <text>N-terminal N(alpha)-acetyl-L-methionyl-L-glutamyl-[protein] + H2O = N-terminal L-glutamyl-[protein] + N-acetyl-L-methionine</text>
        <dbReference type="Rhea" id="RHEA:74575"/>
        <dbReference type="Rhea" id="RHEA-COMP:12668"/>
        <dbReference type="Rhea" id="RHEA-COMP:12697"/>
        <dbReference type="ChEBI" id="CHEBI:15377"/>
        <dbReference type="ChEBI" id="CHEBI:64721"/>
        <dbReference type="ChEBI" id="CHEBI:71670"/>
        <dbReference type="ChEBI" id="CHEBI:133360"/>
    </reaction>
    <physiologicalReaction direction="left-to-right" evidence="10">
        <dbReference type="Rhea" id="RHEA:74576"/>
    </physiologicalReaction>
</comment>
<organism evidence="12 13">
    <name type="scientific">Paramormyrops kingsleyae</name>
    <dbReference type="NCBI Taxonomy" id="1676925"/>
    <lineage>
        <taxon>Eukaryota</taxon>
        <taxon>Metazoa</taxon>
        <taxon>Chordata</taxon>
        <taxon>Craniata</taxon>
        <taxon>Vertebrata</taxon>
        <taxon>Euteleostomi</taxon>
        <taxon>Actinopterygii</taxon>
        <taxon>Neopterygii</taxon>
        <taxon>Teleostei</taxon>
        <taxon>Osteoglossocephala</taxon>
        <taxon>Osteoglossomorpha</taxon>
        <taxon>Osteoglossiformes</taxon>
        <taxon>Mormyridae</taxon>
        <taxon>Paramormyrops</taxon>
    </lineage>
</organism>
<sequence length="307" mass="33525">MQNAWGWKTARMTTVQLAPPPPAPPPPPPQPETGSRKKKLYQAIAEGRAPVEGDHEEPRLLLTKRESSFRKDLQWVLFNKFVPSLIQDGPQCGLVALWMAAQLLQPSADLSMENIVKTAMNQGYTAQGEIFSAHHMALLAEEVIGCWAERLTGGMGGANFCHILKHLADGQPILIPYDEDFNHEPCRRSGHRAHWAVASGVLLGLTHGSLNSEDFCADPALPWLLLPRHGCSGPTAGVQDAFIFAKQGKSLRYQLWSLELLTQSNAQLKEMDPQRAADGSVYIVPQGGVGQGLAGQVVLLHANRPTD</sequence>
<comment type="similarity">
    <text evidence="4">Belongs to the ACTMAP family.</text>
</comment>
<keyword evidence="1" id="KW-0031">Aminopeptidase</keyword>
<evidence type="ECO:0000256" key="10">
    <source>
        <dbReference type="ARBA" id="ARBA00093265"/>
    </source>
</evidence>
<proteinExistence type="inferred from homology"/>
<evidence type="ECO:0000256" key="5">
    <source>
        <dbReference type="ARBA" id="ARBA00034848"/>
    </source>
</evidence>
<evidence type="ECO:0000256" key="2">
    <source>
        <dbReference type="ARBA" id="ARBA00022670"/>
    </source>
</evidence>
<dbReference type="STRING" id="1676925.ENSPKIP00000030913"/>
<keyword evidence="13" id="KW-1185">Reference proteome</keyword>
<evidence type="ECO:0000256" key="9">
    <source>
        <dbReference type="ARBA" id="ARBA00093241"/>
    </source>
</evidence>
<evidence type="ECO:0000256" key="1">
    <source>
        <dbReference type="ARBA" id="ARBA00022438"/>
    </source>
</evidence>
<evidence type="ECO:0000256" key="8">
    <source>
        <dbReference type="ARBA" id="ARBA00049041"/>
    </source>
</evidence>
<dbReference type="GO" id="GO:0004177">
    <property type="term" value="F:aminopeptidase activity"/>
    <property type="evidence" value="ECO:0007669"/>
    <property type="project" value="UniProtKB-KW"/>
</dbReference>
<evidence type="ECO:0000313" key="13">
    <source>
        <dbReference type="Proteomes" id="UP000261540"/>
    </source>
</evidence>
<feature type="region of interest" description="Disordered" evidence="11">
    <location>
        <begin position="1"/>
        <end position="40"/>
    </location>
</feature>
<evidence type="ECO:0000256" key="6">
    <source>
        <dbReference type="ARBA" id="ARBA00034908"/>
    </source>
</evidence>
<dbReference type="InterPro" id="IPR040043">
    <property type="entry name" value="ACTMAP"/>
</dbReference>
<protein>
    <recommendedName>
        <fullName evidence="5">Actin maturation protease</fullName>
    </recommendedName>
    <alternativeName>
        <fullName evidence="6">Actin aminopeptidase ACTMAP</fullName>
    </alternativeName>
</protein>